<evidence type="ECO:0000313" key="1">
    <source>
        <dbReference type="EMBL" id="GGC22422.1"/>
    </source>
</evidence>
<sequence length="73" mass="7775">MDSKVDIDAYFAVHRGMSDVGNASAAMALFDGFQASINQAVAAIDGYYQDALDPNNGEFLMQVVGVLDNPFIA</sequence>
<dbReference type="EMBL" id="BMFC01000022">
    <property type="protein sequence ID" value="GGC22422.1"/>
    <property type="molecule type" value="Genomic_DNA"/>
</dbReference>
<protein>
    <submittedName>
        <fullName evidence="1">Uncharacterized protein</fullName>
    </submittedName>
</protein>
<gene>
    <name evidence="1" type="ORF">GCM10011363_43740</name>
</gene>
<reference evidence="2" key="1">
    <citation type="journal article" date="2019" name="Int. J. Syst. Evol. Microbiol.">
        <title>The Global Catalogue of Microorganisms (GCM) 10K type strain sequencing project: providing services to taxonomists for standard genome sequencing and annotation.</title>
        <authorList>
            <consortium name="The Broad Institute Genomics Platform"/>
            <consortium name="The Broad Institute Genome Sequencing Center for Infectious Disease"/>
            <person name="Wu L."/>
            <person name="Ma J."/>
        </authorList>
    </citation>
    <scope>NUCLEOTIDE SEQUENCE [LARGE SCALE GENOMIC DNA]</scope>
    <source>
        <strain evidence="2">CGMCC 1.12478</strain>
    </source>
</reference>
<organism evidence="1 2">
    <name type="scientific">Marivita lacus</name>
    <dbReference type="NCBI Taxonomy" id="1323742"/>
    <lineage>
        <taxon>Bacteria</taxon>
        <taxon>Pseudomonadati</taxon>
        <taxon>Pseudomonadota</taxon>
        <taxon>Alphaproteobacteria</taxon>
        <taxon>Rhodobacterales</taxon>
        <taxon>Roseobacteraceae</taxon>
        <taxon>Marivita</taxon>
    </lineage>
</organism>
<dbReference type="Proteomes" id="UP000645462">
    <property type="component" value="Unassembled WGS sequence"/>
</dbReference>
<accession>A0ABQ1LC50</accession>
<evidence type="ECO:0000313" key="2">
    <source>
        <dbReference type="Proteomes" id="UP000645462"/>
    </source>
</evidence>
<comment type="caution">
    <text evidence="1">The sequence shown here is derived from an EMBL/GenBank/DDBJ whole genome shotgun (WGS) entry which is preliminary data.</text>
</comment>
<name>A0ABQ1LC50_9RHOB</name>
<proteinExistence type="predicted"/>
<keyword evidence="2" id="KW-1185">Reference proteome</keyword>